<organism evidence="2">
    <name type="scientific">Graphocephala atropunctata</name>
    <dbReference type="NCBI Taxonomy" id="36148"/>
    <lineage>
        <taxon>Eukaryota</taxon>
        <taxon>Metazoa</taxon>
        <taxon>Ecdysozoa</taxon>
        <taxon>Arthropoda</taxon>
        <taxon>Hexapoda</taxon>
        <taxon>Insecta</taxon>
        <taxon>Pterygota</taxon>
        <taxon>Neoptera</taxon>
        <taxon>Paraneoptera</taxon>
        <taxon>Hemiptera</taxon>
        <taxon>Auchenorrhyncha</taxon>
        <taxon>Membracoidea</taxon>
        <taxon>Cicadellidae</taxon>
        <taxon>Cicadellinae</taxon>
        <taxon>Cicadellini</taxon>
        <taxon>Graphocephala</taxon>
    </lineage>
</organism>
<protein>
    <submittedName>
        <fullName evidence="2">Uncharacterized protein</fullName>
    </submittedName>
</protein>
<gene>
    <name evidence="2" type="ORF">g.26961</name>
</gene>
<accession>A0A1B6KVC4</accession>
<reference evidence="2" key="1">
    <citation type="submission" date="2015-11" db="EMBL/GenBank/DDBJ databases">
        <title>De novo transcriptome assembly of four potential Pierce s Disease insect vectors from Arizona vineyards.</title>
        <authorList>
            <person name="Tassone E.E."/>
        </authorList>
    </citation>
    <scope>NUCLEOTIDE SEQUENCE</scope>
</reference>
<evidence type="ECO:0000256" key="1">
    <source>
        <dbReference type="PROSITE-ProRule" id="PRU00339"/>
    </source>
</evidence>
<keyword evidence="1" id="KW-0802">TPR repeat</keyword>
<dbReference type="EMBL" id="GEBQ01024578">
    <property type="protein sequence ID" value="JAT15399.1"/>
    <property type="molecule type" value="Transcribed_RNA"/>
</dbReference>
<evidence type="ECO:0000313" key="2">
    <source>
        <dbReference type="EMBL" id="JAT15399.1"/>
    </source>
</evidence>
<dbReference type="Gene3D" id="1.25.40.10">
    <property type="entry name" value="Tetratricopeptide repeat domain"/>
    <property type="match status" value="1"/>
</dbReference>
<feature type="repeat" description="TPR" evidence="1">
    <location>
        <begin position="498"/>
        <end position="531"/>
    </location>
</feature>
<proteinExistence type="predicted"/>
<dbReference type="PANTHER" id="PTHR21581">
    <property type="entry name" value="D-ALANYL-D-ALANINE CARBOXYPEPTIDASE"/>
    <property type="match status" value="1"/>
</dbReference>
<dbReference type="PANTHER" id="PTHR21581:SF6">
    <property type="entry name" value="TRAFFICKING PROTEIN PARTICLE COMPLEX SUBUNIT 12"/>
    <property type="match status" value="1"/>
</dbReference>
<sequence>MDNASFSTKKYFEQAANKGENFFDDISAPALMKSVVAPSDGRDLGLFREASGLNVHNPGMSNTVTETITELNSVSLFNKEDSGIDTGAEEPVVCRIFSSTRNEYPSMSSIQDYKPHSIKHSFFDMLGDPTLLCDPPFSTDNKRTSYLISNHYGSVPGTSNEEDLFGLKIETAVGTGTGESERRRDAWIPSERTRRALITAASATPGSYVPDRELLTMPGVSPEDQLTDALGQLVCHTLGEAEAAQRKVLTVHDVTQDERGLRDLIQGECYRAAVNLTGRLLTMYGQGVGKTGMPSKHTVHSIQLWFTRLSLLVKMREFAMADTEAAVWWDCDRPDLYYQFYPELYGGRLGTLIPFQMRLLLAVLPNHCGRHAQALHRLFSILAIISKIVENLSTGRSEDGSQLELSASDRTESIRLWRARQKRVFIAVVNVALELKDYCLITEVINRLMREETCEVTKRMLHSTLGRIYLQLGDVQSGERCFQAAQNLSIPERKYLEFQDSVDKGLLAVAQNNFQEAYKYFEKASHIDPSNVMVTNNCAVCLLYTGRLKEAIRLLTDAVAQNPARALHDSLVLNLCTLYELESSYQNDKKINLLKLISKYKGDSITISSLKLI</sequence>
<dbReference type="Pfam" id="PF14559">
    <property type="entry name" value="TPR_19"/>
    <property type="match status" value="1"/>
</dbReference>
<dbReference type="GO" id="GO:0030008">
    <property type="term" value="C:TRAPP complex"/>
    <property type="evidence" value="ECO:0007669"/>
    <property type="project" value="TreeGrafter"/>
</dbReference>
<dbReference type="AlphaFoldDB" id="A0A1B6KVC4"/>
<dbReference type="InterPro" id="IPR019734">
    <property type="entry name" value="TPR_rpt"/>
</dbReference>
<dbReference type="SUPFAM" id="SSF48452">
    <property type="entry name" value="TPR-like"/>
    <property type="match status" value="1"/>
</dbReference>
<dbReference type="InterPro" id="IPR011990">
    <property type="entry name" value="TPR-like_helical_dom_sf"/>
</dbReference>
<name>A0A1B6KVC4_9HEMI</name>
<dbReference type="SMART" id="SM00028">
    <property type="entry name" value="TPR"/>
    <property type="match status" value="3"/>
</dbReference>
<dbReference type="PROSITE" id="PS50005">
    <property type="entry name" value="TPR"/>
    <property type="match status" value="1"/>
</dbReference>
<dbReference type="GO" id="GO:0005794">
    <property type="term" value="C:Golgi apparatus"/>
    <property type="evidence" value="ECO:0007669"/>
    <property type="project" value="TreeGrafter"/>
</dbReference>